<protein>
    <submittedName>
        <fullName evidence="3">Glycine/sarcosine/betaine reductase selenoprotein B</fullName>
    </submittedName>
</protein>
<reference evidence="3 4" key="1">
    <citation type="submission" date="2019-03" db="EMBL/GenBank/DDBJ databases">
        <title>Sequencing the genomes of 1000 actinobacteria strains.</title>
        <authorList>
            <person name="Klenk H.-P."/>
        </authorList>
    </citation>
    <scope>NUCLEOTIDE SEQUENCE [LARGE SCALE GENOMIC DNA]</scope>
    <source>
        <strain evidence="3 4">DSM 18936</strain>
    </source>
</reference>
<evidence type="ECO:0000256" key="2">
    <source>
        <dbReference type="ARBA" id="ARBA00023002"/>
    </source>
</evidence>
<accession>A0A4R7I5U9</accession>
<evidence type="ECO:0000256" key="1">
    <source>
        <dbReference type="ARBA" id="ARBA00022933"/>
    </source>
</evidence>
<keyword evidence="1" id="KW-0712">Selenocysteine</keyword>
<dbReference type="AlphaFoldDB" id="A0A4R7I5U9"/>
<dbReference type="Pfam" id="PF07355">
    <property type="entry name" value="GRDB"/>
    <property type="match status" value="1"/>
</dbReference>
<keyword evidence="4" id="KW-1185">Reference proteome</keyword>
<gene>
    <name evidence="3" type="ORF">BDK89_3813</name>
</gene>
<evidence type="ECO:0000313" key="3">
    <source>
        <dbReference type="EMBL" id="TDT18196.1"/>
    </source>
</evidence>
<sequence length="151" mass="16515">MSGDAAMRAYAATLPVPEFDTTAFTRSDTPLSERRVAIVTSAALYRPDQERFSQGDTGFRALDRTDRDLVMGHWSPNFDHTGFQIDLNVVYPIDRLEELAADGVIGDVAPRHFAFAGNQPDTVSELRLDTGPACAAELLADEVDVVIFTPV</sequence>
<name>A0A4R7I5U9_9ACTN</name>
<dbReference type="InterPro" id="IPR010187">
    <property type="entry name" value="Various_sel_PB"/>
</dbReference>
<dbReference type="RefSeq" id="WP_133870429.1">
    <property type="nucleotide sequence ID" value="NZ_SOAU01000001.1"/>
</dbReference>
<dbReference type="Proteomes" id="UP000294558">
    <property type="component" value="Unassembled WGS sequence"/>
</dbReference>
<keyword evidence="2" id="KW-0560">Oxidoreductase</keyword>
<dbReference type="OrthoDB" id="1550957at2"/>
<evidence type="ECO:0000313" key="4">
    <source>
        <dbReference type="Proteomes" id="UP000294558"/>
    </source>
</evidence>
<dbReference type="GO" id="GO:0050485">
    <property type="term" value="F:oxidoreductase activity, acting on X-H and Y-H to form an X-Y bond, with a disulfide as acceptor"/>
    <property type="evidence" value="ECO:0007669"/>
    <property type="project" value="InterPro"/>
</dbReference>
<organism evidence="3 4">
    <name type="scientific">Ilumatobacter fluminis</name>
    <dbReference type="NCBI Taxonomy" id="467091"/>
    <lineage>
        <taxon>Bacteria</taxon>
        <taxon>Bacillati</taxon>
        <taxon>Actinomycetota</taxon>
        <taxon>Acidimicrobiia</taxon>
        <taxon>Acidimicrobiales</taxon>
        <taxon>Ilumatobacteraceae</taxon>
        <taxon>Ilumatobacter</taxon>
    </lineage>
</organism>
<dbReference type="EMBL" id="SOAU01000001">
    <property type="protein sequence ID" value="TDT18196.1"/>
    <property type="molecule type" value="Genomic_DNA"/>
</dbReference>
<proteinExistence type="predicted"/>
<comment type="caution">
    <text evidence="3">The sequence shown here is derived from an EMBL/GenBank/DDBJ whole genome shotgun (WGS) entry which is preliminary data.</text>
</comment>